<comment type="caution">
    <text evidence="2">The sequence shown here is derived from an EMBL/GenBank/DDBJ whole genome shotgun (WGS) entry which is preliminary data.</text>
</comment>
<dbReference type="AlphaFoldDB" id="A0A931DQQ6"/>
<protein>
    <submittedName>
        <fullName evidence="2">Uncharacterized protein</fullName>
    </submittedName>
</protein>
<gene>
    <name evidence="2" type="ORF">IW256_005081</name>
</gene>
<keyword evidence="3" id="KW-1185">Reference proteome</keyword>
<dbReference type="RefSeq" id="WP_197013353.1">
    <property type="nucleotide sequence ID" value="NZ_BAABES010000001.1"/>
</dbReference>
<sequence>MYCSTCGDERDFEQPPCRDGHGADCPERACTACGTAVLVGFPPPVEAGGTVRGPAVRDPAAGRPAPSARAAASDPSVPDRTSSQRAVA</sequence>
<reference evidence="2" key="1">
    <citation type="submission" date="2020-11" db="EMBL/GenBank/DDBJ databases">
        <title>Sequencing the genomes of 1000 actinobacteria strains.</title>
        <authorList>
            <person name="Klenk H.-P."/>
        </authorList>
    </citation>
    <scope>NUCLEOTIDE SEQUENCE</scope>
    <source>
        <strain evidence="2">DSM 43175</strain>
    </source>
</reference>
<dbReference type="EMBL" id="JADOUA010000001">
    <property type="protein sequence ID" value="MBG6090968.1"/>
    <property type="molecule type" value="Genomic_DNA"/>
</dbReference>
<organism evidence="2 3">
    <name type="scientific">Actinomadura viridis</name>
    <dbReference type="NCBI Taxonomy" id="58110"/>
    <lineage>
        <taxon>Bacteria</taxon>
        <taxon>Bacillati</taxon>
        <taxon>Actinomycetota</taxon>
        <taxon>Actinomycetes</taxon>
        <taxon>Streptosporangiales</taxon>
        <taxon>Thermomonosporaceae</taxon>
        <taxon>Actinomadura</taxon>
    </lineage>
</organism>
<feature type="region of interest" description="Disordered" evidence="1">
    <location>
        <begin position="1"/>
        <end position="20"/>
    </location>
</feature>
<evidence type="ECO:0000256" key="1">
    <source>
        <dbReference type="SAM" id="MobiDB-lite"/>
    </source>
</evidence>
<dbReference type="Proteomes" id="UP000614047">
    <property type="component" value="Unassembled WGS sequence"/>
</dbReference>
<evidence type="ECO:0000313" key="2">
    <source>
        <dbReference type="EMBL" id="MBG6090968.1"/>
    </source>
</evidence>
<accession>A0A931DQQ6</accession>
<name>A0A931DQQ6_9ACTN</name>
<evidence type="ECO:0000313" key="3">
    <source>
        <dbReference type="Proteomes" id="UP000614047"/>
    </source>
</evidence>
<proteinExistence type="predicted"/>
<feature type="compositionally biased region" description="Basic and acidic residues" evidence="1">
    <location>
        <begin position="7"/>
        <end position="20"/>
    </location>
</feature>
<feature type="region of interest" description="Disordered" evidence="1">
    <location>
        <begin position="44"/>
        <end position="88"/>
    </location>
</feature>
<feature type="compositionally biased region" description="Low complexity" evidence="1">
    <location>
        <begin position="57"/>
        <end position="79"/>
    </location>
</feature>